<dbReference type="Proteomes" id="UP001310248">
    <property type="component" value="Unassembled WGS sequence"/>
</dbReference>
<keyword evidence="1" id="KW-0472">Membrane</keyword>
<evidence type="ECO:0000313" key="2">
    <source>
        <dbReference type="EMBL" id="MEE1672439.1"/>
    </source>
</evidence>
<keyword evidence="1" id="KW-1133">Transmembrane helix</keyword>
<organism evidence="2 3">
    <name type="scientific">Agarivorans aestuarii</name>
    <dbReference type="NCBI Taxonomy" id="1563703"/>
    <lineage>
        <taxon>Bacteria</taxon>
        <taxon>Pseudomonadati</taxon>
        <taxon>Pseudomonadota</taxon>
        <taxon>Gammaproteobacteria</taxon>
        <taxon>Alteromonadales</taxon>
        <taxon>Alteromonadaceae</taxon>
        <taxon>Agarivorans</taxon>
    </lineage>
</organism>
<proteinExistence type="predicted"/>
<keyword evidence="1" id="KW-0812">Transmembrane</keyword>
<evidence type="ECO:0000256" key="1">
    <source>
        <dbReference type="SAM" id="Phobius"/>
    </source>
</evidence>
<keyword evidence="3" id="KW-1185">Reference proteome</keyword>
<feature type="transmembrane region" description="Helical" evidence="1">
    <location>
        <begin position="117"/>
        <end position="136"/>
    </location>
</feature>
<dbReference type="Pfam" id="PF07377">
    <property type="entry name" value="DUF1493"/>
    <property type="match status" value="1"/>
</dbReference>
<dbReference type="RefSeq" id="WP_329773791.1">
    <property type="nucleotide sequence ID" value="NZ_JAYDYW010000002.1"/>
</dbReference>
<dbReference type="InterPro" id="IPR010862">
    <property type="entry name" value="DUF1493"/>
</dbReference>
<comment type="caution">
    <text evidence="2">The sequence shown here is derived from an EMBL/GenBank/DDBJ whole genome shotgun (WGS) entry which is preliminary data.</text>
</comment>
<evidence type="ECO:0000313" key="3">
    <source>
        <dbReference type="Proteomes" id="UP001310248"/>
    </source>
</evidence>
<reference evidence="3" key="1">
    <citation type="submission" date="2023-07" db="EMBL/GenBank/DDBJ databases">
        <title>Draft genome sequence of Agarivorans aestuarii strain ZMCS4, a CAZymes producing bacteria isolated from the marine brown algae Clodostephus spongiosus.</title>
        <authorList>
            <person name="Lorente B."/>
            <person name="Cabral C."/>
            <person name="Frias J."/>
            <person name="Faria J."/>
            <person name="Toubarro D."/>
        </authorList>
    </citation>
    <scope>NUCLEOTIDE SEQUENCE [LARGE SCALE GENOMIC DNA]</scope>
    <source>
        <strain evidence="3">ZMCS4</strain>
    </source>
</reference>
<gene>
    <name evidence="2" type="ORF">SNR37_001760</name>
</gene>
<protein>
    <submittedName>
        <fullName evidence="2">DUF1493 family protein</fullName>
    </submittedName>
</protein>
<dbReference type="EMBL" id="JAYDYW010000002">
    <property type="protein sequence ID" value="MEE1672439.1"/>
    <property type="molecule type" value="Genomic_DNA"/>
</dbReference>
<sequence length="141" mass="16411">MDIEQIYKFLIEEQGVKRSKLSAHSDLRNDLGVEGDDFSELIESFAEKYHVNMDSYRWYFHHGEEGWNIGALFFRPPYDQVETIGICPQILLDAAKSRKWPIRYPEHQLTEGRPDITFNKVFLVGIVIFGGAIWLLNKFSA</sequence>
<accession>A0ABU7G0G7</accession>
<name>A0ABU7G0G7_9ALTE</name>